<dbReference type="PROSITE" id="PS00041">
    <property type="entry name" value="HTH_ARAC_FAMILY_1"/>
    <property type="match status" value="1"/>
</dbReference>
<evidence type="ECO:0000259" key="6">
    <source>
        <dbReference type="PROSITE" id="PS50110"/>
    </source>
</evidence>
<keyword evidence="2" id="KW-0238">DNA-binding</keyword>
<dbReference type="InterPro" id="IPR020449">
    <property type="entry name" value="Tscrpt_reg_AraC-type_HTH"/>
</dbReference>
<reference evidence="7 8" key="1">
    <citation type="submission" date="2019-10" db="EMBL/GenBank/DDBJ databases">
        <title>Description of Paenibacillus choica sp. nov.</title>
        <authorList>
            <person name="Carlier A."/>
            <person name="Qi S."/>
        </authorList>
    </citation>
    <scope>NUCLEOTIDE SEQUENCE [LARGE SCALE GENOMIC DNA]</scope>
    <source>
        <strain evidence="7 8">LMG 31460</strain>
    </source>
</reference>
<evidence type="ECO:0000256" key="1">
    <source>
        <dbReference type="ARBA" id="ARBA00023015"/>
    </source>
</evidence>
<keyword evidence="3" id="KW-0804">Transcription</keyword>
<feature type="modified residue" description="4-aspartylphosphate" evidence="4">
    <location>
        <position position="54"/>
    </location>
</feature>
<dbReference type="PRINTS" id="PR00032">
    <property type="entry name" value="HTHARAC"/>
</dbReference>
<dbReference type="Pfam" id="PF00072">
    <property type="entry name" value="Response_reg"/>
    <property type="match status" value="1"/>
</dbReference>
<dbReference type="EMBL" id="WHOC01000161">
    <property type="protein sequence ID" value="NOU90152.1"/>
    <property type="molecule type" value="Genomic_DNA"/>
</dbReference>
<dbReference type="InterPro" id="IPR009057">
    <property type="entry name" value="Homeodomain-like_sf"/>
</dbReference>
<dbReference type="InterPro" id="IPR018060">
    <property type="entry name" value="HTH_AraC"/>
</dbReference>
<sequence>MKALIVDDETNVRKIIRFMGQWQKHGITDILEARNGEEAKALIDLESPEIIMTDVKMPKKNGIELIEWLDANSYTGKVILITGFDDYSFMRKAIKHGSFDYLLKPIENEMLNETLARAVETWRKEEEERSNVEPGVYEEAKKLRLNKGVTSACNGELFDSDEIALSLPQAEAYDLTLIYFYQTHHSDPYLQHLTDELVTREWGNAYALQNDPNVCVILSVHGQFFPIEEWITQHIDIPVRLVSGHPMTSLTELPQSFQSAQRAMAEQNFRAIHRLMDLDDARRMHDIVTFVNEHYMQELSLDKLSTRFFLSREHISRRFKQEIGMNLSNYVIQLRIKQAKQWLSQTDEKMYSIALKLGYQDETYFSKLFKRMVGMTPLEYRNKEGNREITELGLLHKSCQCNEGVS</sequence>
<keyword evidence="4" id="KW-0597">Phosphoprotein</keyword>
<dbReference type="CDD" id="cd17536">
    <property type="entry name" value="REC_YesN-like"/>
    <property type="match status" value="1"/>
</dbReference>
<comment type="caution">
    <text evidence="7">The sequence shown here is derived from an EMBL/GenBank/DDBJ whole genome shotgun (WGS) entry which is preliminary data.</text>
</comment>
<protein>
    <submittedName>
        <fullName evidence="7">Response regulator</fullName>
    </submittedName>
</protein>
<dbReference type="Gene3D" id="1.10.10.60">
    <property type="entry name" value="Homeodomain-like"/>
    <property type="match status" value="2"/>
</dbReference>
<dbReference type="SUPFAM" id="SSF52172">
    <property type="entry name" value="CheY-like"/>
    <property type="match status" value="1"/>
</dbReference>
<keyword evidence="1" id="KW-0805">Transcription regulation</keyword>
<feature type="domain" description="HTH araC/xylS-type" evidence="5">
    <location>
        <begin position="285"/>
        <end position="383"/>
    </location>
</feature>
<proteinExistence type="predicted"/>
<dbReference type="PANTHER" id="PTHR43280">
    <property type="entry name" value="ARAC-FAMILY TRANSCRIPTIONAL REGULATOR"/>
    <property type="match status" value="1"/>
</dbReference>
<feature type="domain" description="Response regulatory" evidence="6">
    <location>
        <begin position="2"/>
        <end position="119"/>
    </location>
</feature>
<dbReference type="InterPro" id="IPR018062">
    <property type="entry name" value="HTH_AraC-typ_CS"/>
</dbReference>
<evidence type="ECO:0000256" key="2">
    <source>
        <dbReference type="ARBA" id="ARBA00023125"/>
    </source>
</evidence>
<dbReference type="SMART" id="SM00342">
    <property type="entry name" value="HTH_ARAC"/>
    <property type="match status" value="1"/>
</dbReference>
<dbReference type="PROSITE" id="PS50110">
    <property type="entry name" value="RESPONSE_REGULATORY"/>
    <property type="match status" value="1"/>
</dbReference>
<dbReference type="PROSITE" id="PS01124">
    <property type="entry name" value="HTH_ARAC_FAMILY_2"/>
    <property type="match status" value="1"/>
</dbReference>
<evidence type="ECO:0000256" key="3">
    <source>
        <dbReference type="ARBA" id="ARBA00023163"/>
    </source>
</evidence>
<dbReference type="SUPFAM" id="SSF46689">
    <property type="entry name" value="Homeodomain-like"/>
    <property type="match status" value="2"/>
</dbReference>
<dbReference type="RefSeq" id="WP_171692974.1">
    <property type="nucleotide sequence ID" value="NZ_WHOC01000161.1"/>
</dbReference>
<gene>
    <name evidence="7" type="ORF">GC102_31060</name>
</gene>
<keyword evidence="8" id="KW-1185">Reference proteome</keyword>
<dbReference type="SMART" id="SM00448">
    <property type="entry name" value="REC"/>
    <property type="match status" value="1"/>
</dbReference>
<dbReference type="Pfam" id="PF12833">
    <property type="entry name" value="HTH_18"/>
    <property type="match status" value="1"/>
</dbReference>
<evidence type="ECO:0000313" key="7">
    <source>
        <dbReference type="EMBL" id="NOU90152.1"/>
    </source>
</evidence>
<dbReference type="InterPro" id="IPR001789">
    <property type="entry name" value="Sig_transdc_resp-reg_receiver"/>
</dbReference>
<evidence type="ECO:0000256" key="4">
    <source>
        <dbReference type="PROSITE-ProRule" id="PRU00169"/>
    </source>
</evidence>
<evidence type="ECO:0000259" key="5">
    <source>
        <dbReference type="PROSITE" id="PS01124"/>
    </source>
</evidence>
<evidence type="ECO:0000313" key="8">
    <source>
        <dbReference type="Proteomes" id="UP000658690"/>
    </source>
</evidence>
<name>A0ABX1Z9W7_9BACL</name>
<dbReference type="Gene3D" id="3.40.50.2300">
    <property type="match status" value="1"/>
</dbReference>
<dbReference type="PANTHER" id="PTHR43280:SF17">
    <property type="entry name" value="ARAC-TYPE DNA-BINDING DOMAIN-CONTAINING PROTEIN"/>
    <property type="match status" value="1"/>
</dbReference>
<organism evidence="7 8">
    <name type="scientific">Paenibacillus germinis</name>
    <dbReference type="NCBI Taxonomy" id="2654979"/>
    <lineage>
        <taxon>Bacteria</taxon>
        <taxon>Bacillati</taxon>
        <taxon>Bacillota</taxon>
        <taxon>Bacilli</taxon>
        <taxon>Bacillales</taxon>
        <taxon>Paenibacillaceae</taxon>
        <taxon>Paenibacillus</taxon>
    </lineage>
</organism>
<dbReference type="InterPro" id="IPR011006">
    <property type="entry name" value="CheY-like_superfamily"/>
</dbReference>
<accession>A0ABX1Z9W7</accession>
<dbReference type="Proteomes" id="UP000658690">
    <property type="component" value="Unassembled WGS sequence"/>
</dbReference>